<feature type="region of interest" description="Disordered" evidence="1">
    <location>
        <begin position="263"/>
        <end position="331"/>
    </location>
</feature>
<dbReference type="Proteomes" id="UP000749559">
    <property type="component" value="Unassembled WGS sequence"/>
</dbReference>
<dbReference type="GO" id="GO:0006511">
    <property type="term" value="P:ubiquitin-dependent protein catabolic process"/>
    <property type="evidence" value="ECO:0007669"/>
    <property type="project" value="TreeGrafter"/>
</dbReference>
<keyword evidence="2" id="KW-1133">Transmembrane helix</keyword>
<dbReference type="GO" id="GO:0016567">
    <property type="term" value="P:protein ubiquitination"/>
    <property type="evidence" value="ECO:0007669"/>
    <property type="project" value="TreeGrafter"/>
</dbReference>
<feature type="transmembrane region" description="Helical" evidence="2">
    <location>
        <begin position="219"/>
        <end position="240"/>
    </location>
</feature>
<keyword evidence="2" id="KW-0472">Membrane</keyword>
<dbReference type="Gene3D" id="3.30.40.10">
    <property type="entry name" value="Zinc/RING finger domain, C3HC4 (zinc finger)"/>
    <property type="match status" value="1"/>
</dbReference>
<dbReference type="PANTHER" id="PTHR22696:SF1">
    <property type="entry name" value="E3 UBIQUITIN-PROTEIN LIGASE RNF26"/>
    <property type="match status" value="1"/>
</dbReference>
<protein>
    <submittedName>
        <fullName evidence="3">Uncharacterized protein</fullName>
    </submittedName>
</protein>
<keyword evidence="2" id="KW-0812">Transmembrane</keyword>
<feature type="transmembrane region" description="Helical" evidence="2">
    <location>
        <begin position="95"/>
        <end position="116"/>
    </location>
</feature>
<proteinExistence type="predicted"/>
<name>A0A8J1UDS7_OWEFU</name>
<feature type="transmembrane region" description="Helical" evidence="2">
    <location>
        <begin position="122"/>
        <end position="142"/>
    </location>
</feature>
<accession>A0A8J1UDS7</accession>
<dbReference type="Pfam" id="PF13920">
    <property type="entry name" value="zf-C3HC4_3"/>
    <property type="match status" value="1"/>
</dbReference>
<dbReference type="InterPro" id="IPR001841">
    <property type="entry name" value="Znf_RING"/>
</dbReference>
<dbReference type="OrthoDB" id="1711136at2759"/>
<evidence type="ECO:0000256" key="1">
    <source>
        <dbReference type="SAM" id="MobiDB-lite"/>
    </source>
</evidence>
<evidence type="ECO:0000313" key="3">
    <source>
        <dbReference type="EMBL" id="CAH1785337.1"/>
    </source>
</evidence>
<sequence>MAAIVEGLTLFVRGIIHSGKLTMNFLSASFQLNYNIVSKIVRSSAEAINSTRILIVSLCNACIDVSYYIMEFIFELMNFSGASIRLFGKFVGMCWNIIVLTSAGIGVVLNVLWQLLLGTLQISWLSILTIAEFLADLLLTLLKMIPKSVLHINQGVSSISNLTTTAFTDTMSDIIHGLNYMHHWTFTTVNEQYSRTVNHLSQGANTAYREITTNVPIEAYGALLLIPVMCISVKVLIGYLHEHGYTFPNINTQHTEQVQWNPNEHNDVESSDDDVDDNDSTTSDSASDLITIASSSESSDEDDVLPINVQLPHPQRHRLTATPLPTGGKDPNDVERQLENERDKRLCVVCQDNVKNVLIMPCKHMCLCVTCAHAIVSSRLVNRRICPLCRVQIREVMDVYV</sequence>
<reference evidence="3" key="1">
    <citation type="submission" date="2022-03" db="EMBL/GenBank/DDBJ databases">
        <authorList>
            <person name="Martin C."/>
        </authorList>
    </citation>
    <scope>NUCLEOTIDE SEQUENCE</scope>
</reference>
<gene>
    <name evidence="3" type="ORF">OFUS_LOCUS11408</name>
</gene>
<organism evidence="3 4">
    <name type="scientific">Owenia fusiformis</name>
    <name type="common">Polychaete worm</name>
    <dbReference type="NCBI Taxonomy" id="6347"/>
    <lineage>
        <taxon>Eukaryota</taxon>
        <taxon>Metazoa</taxon>
        <taxon>Spiralia</taxon>
        <taxon>Lophotrochozoa</taxon>
        <taxon>Annelida</taxon>
        <taxon>Polychaeta</taxon>
        <taxon>Sedentaria</taxon>
        <taxon>Canalipalpata</taxon>
        <taxon>Sabellida</taxon>
        <taxon>Oweniida</taxon>
        <taxon>Oweniidae</taxon>
        <taxon>Owenia</taxon>
    </lineage>
</organism>
<dbReference type="InterPro" id="IPR013083">
    <property type="entry name" value="Znf_RING/FYVE/PHD"/>
</dbReference>
<dbReference type="AlphaFoldDB" id="A0A8J1UDS7"/>
<dbReference type="PROSITE" id="PS50089">
    <property type="entry name" value="ZF_RING_2"/>
    <property type="match status" value="1"/>
</dbReference>
<dbReference type="EMBL" id="CAIIXF020000006">
    <property type="protein sequence ID" value="CAH1785337.1"/>
    <property type="molecule type" value="Genomic_DNA"/>
</dbReference>
<dbReference type="PANTHER" id="PTHR22696">
    <property type="entry name" value="E3 UBIQUITIN-PROTEIN LIGASE RNF26"/>
    <property type="match status" value="1"/>
</dbReference>
<evidence type="ECO:0000313" key="4">
    <source>
        <dbReference type="Proteomes" id="UP000749559"/>
    </source>
</evidence>
<dbReference type="SUPFAM" id="SSF57850">
    <property type="entry name" value="RING/U-box"/>
    <property type="match status" value="1"/>
</dbReference>
<evidence type="ECO:0000256" key="2">
    <source>
        <dbReference type="SAM" id="Phobius"/>
    </source>
</evidence>
<comment type="caution">
    <text evidence="3">The sequence shown here is derived from an EMBL/GenBank/DDBJ whole genome shotgun (WGS) entry which is preliminary data.</text>
</comment>
<dbReference type="GO" id="GO:0061630">
    <property type="term" value="F:ubiquitin protein ligase activity"/>
    <property type="evidence" value="ECO:0007669"/>
    <property type="project" value="TreeGrafter"/>
</dbReference>
<feature type="compositionally biased region" description="Acidic residues" evidence="1">
    <location>
        <begin position="269"/>
        <end position="279"/>
    </location>
</feature>
<keyword evidence="4" id="KW-1185">Reference proteome</keyword>